<comment type="caution">
    <text evidence="1">The sequence shown here is derived from an EMBL/GenBank/DDBJ whole genome shotgun (WGS) entry which is preliminary data.</text>
</comment>
<gene>
    <name evidence="1" type="ORF">KIW84_013729</name>
</gene>
<dbReference type="CDD" id="cd22744">
    <property type="entry name" value="OTU"/>
    <property type="match status" value="1"/>
</dbReference>
<dbReference type="AlphaFoldDB" id="A0A9D5BKW5"/>
<proteinExistence type="predicted"/>
<keyword evidence="2" id="KW-1185">Reference proteome</keyword>
<reference evidence="1 2" key="1">
    <citation type="journal article" date="2022" name="Nat. Genet.">
        <title>Improved pea reference genome and pan-genome highlight genomic features and evolutionary characteristics.</title>
        <authorList>
            <person name="Yang T."/>
            <person name="Liu R."/>
            <person name="Luo Y."/>
            <person name="Hu S."/>
            <person name="Wang D."/>
            <person name="Wang C."/>
            <person name="Pandey M.K."/>
            <person name="Ge S."/>
            <person name="Xu Q."/>
            <person name="Li N."/>
            <person name="Li G."/>
            <person name="Huang Y."/>
            <person name="Saxena R.K."/>
            <person name="Ji Y."/>
            <person name="Li M."/>
            <person name="Yan X."/>
            <person name="He Y."/>
            <person name="Liu Y."/>
            <person name="Wang X."/>
            <person name="Xiang C."/>
            <person name="Varshney R.K."/>
            <person name="Ding H."/>
            <person name="Gao S."/>
            <person name="Zong X."/>
        </authorList>
    </citation>
    <scope>NUCLEOTIDE SEQUENCE [LARGE SCALE GENOMIC DNA]</scope>
    <source>
        <strain evidence="1 2">cv. Zhongwan 6</strain>
    </source>
</reference>
<dbReference type="Proteomes" id="UP001058974">
    <property type="component" value="Chromosome 1"/>
</dbReference>
<dbReference type="Gramene" id="Psat01G0372900-T1">
    <property type="protein sequence ID" value="KAI5445618.1"/>
    <property type="gene ID" value="KIW84_013729"/>
</dbReference>
<dbReference type="EMBL" id="JAMSHJ010000001">
    <property type="protein sequence ID" value="KAI5445618.1"/>
    <property type="molecule type" value="Genomic_DNA"/>
</dbReference>
<protein>
    <submittedName>
        <fullName evidence="1">Uncharacterized protein</fullName>
    </submittedName>
</protein>
<evidence type="ECO:0000313" key="2">
    <source>
        <dbReference type="Proteomes" id="UP001058974"/>
    </source>
</evidence>
<accession>A0A9D5BKW5</accession>
<organism evidence="1 2">
    <name type="scientific">Pisum sativum</name>
    <name type="common">Garden pea</name>
    <name type="synonym">Lathyrus oleraceus</name>
    <dbReference type="NCBI Taxonomy" id="3888"/>
    <lineage>
        <taxon>Eukaryota</taxon>
        <taxon>Viridiplantae</taxon>
        <taxon>Streptophyta</taxon>
        <taxon>Embryophyta</taxon>
        <taxon>Tracheophyta</taxon>
        <taxon>Spermatophyta</taxon>
        <taxon>Magnoliopsida</taxon>
        <taxon>eudicotyledons</taxon>
        <taxon>Gunneridae</taxon>
        <taxon>Pentapetalae</taxon>
        <taxon>rosids</taxon>
        <taxon>fabids</taxon>
        <taxon>Fabales</taxon>
        <taxon>Fabaceae</taxon>
        <taxon>Papilionoideae</taxon>
        <taxon>50 kb inversion clade</taxon>
        <taxon>NPAAA clade</taxon>
        <taxon>Hologalegina</taxon>
        <taxon>IRL clade</taxon>
        <taxon>Fabeae</taxon>
        <taxon>Lathyrus</taxon>
    </lineage>
</organism>
<evidence type="ECO:0000313" key="1">
    <source>
        <dbReference type="EMBL" id="KAI5445618.1"/>
    </source>
</evidence>
<sequence>MFQFLDSLHPYINDIVDVGDDGNCGFWVIATLLGWGEKSWPLIRTHLDTQVHQHPQLFSNLFYDTVSIVKNVLRVEHLGMQGIDKWTRIPDMGYPIACRYIVVFVSLSKRLNITFSPFTLASPMYTSMHKIIDVGFVNNNHWDQRLLGSVHLKASDR</sequence>
<name>A0A9D5BKW5_PEA</name>